<proteinExistence type="predicted"/>
<dbReference type="AlphaFoldDB" id="A0A835HGG7"/>
<organism evidence="2 3">
    <name type="scientific">Coptis chinensis</name>
    <dbReference type="NCBI Taxonomy" id="261450"/>
    <lineage>
        <taxon>Eukaryota</taxon>
        <taxon>Viridiplantae</taxon>
        <taxon>Streptophyta</taxon>
        <taxon>Embryophyta</taxon>
        <taxon>Tracheophyta</taxon>
        <taxon>Spermatophyta</taxon>
        <taxon>Magnoliopsida</taxon>
        <taxon>Ranunculales</taxon>
        <taxon>Ranunculaceae</taxon>
        <taxon>Coptidoideae</taxon>
        <taxon>Coptis</taxon>
    </lineage>
</organism>
<evidence type="ECO:0000259" key="1">
    <source>
        <dbReference type="PROSITE" id="PS50830"/>
    </source>
</evidence>
<dbReference type="EMBL" id="JADFTS010000007">
    <property type="protein sequence ID" value="KAF9597964.1"/>
    <property type="molecule type" value="Genomic_DNA"/>
</dbReference>
<dbReference type="GO" id="GO:0006402">
    <property type="term" value="P:mRNA catabolic process"/>
    <property type="evidence" value="ECO:0007669"/>
    <property type="project" value="TreeGrafter"/>
</dbReference>
<dbReference type="InterPro" id="IPR016071">
    <property type="entry name" value="Staphylococal_nuclease_OB-fold"/>
</dbReference>
<accession>A0A835HGG7</accession>
<dbReference type="GO" id="GO:0005634">
    <property type="term" value="C:nucleus"/>
    <property type="evidence" value="ECO:0007669"/>
    <property type="project" value="TreeGrafter"/>
</dbReference>
<feature type="non-terminal residue" evidence="2">
    <location>
        <position position="93"/>
    </location>
</feature>
<dbReference type="InterPro" id="IPR035437">
    <property type="entry name" value="SNase_OB-fold_sf"/>
</dbReference>
<dbReference type="PROSITE" id="PS50830">
    <property type="entry name" value="TNASE_3"/>
    <property type="match status" value="1"/>
</dbReference>
<dbReference type="GO" id="GO:0004518">
    <property type="term" value="F:nuclease activity"/>
    <property type="evidence" value="ECO:0007669"/>
    <property type="project" value="TreeGrafter"/>
</dbReference>
<protein>
    <recommendedName>
        <fullName evidence="1">TNase-like domain-containing protein</fullName>
    </recommendedName>
</protein>
<feature type="domain" description="TNase-like" evidence="1">
    <location>
        <begin position="1"/>
        <end position="89"/>
    </location>
</feature>
<dbReference type="Proteomes" id="UP000631114">
    <property type="component" value="Unassembled WGS sequence"/>
</dbReference>
<keyword evidence="3" id="KW-1185">Reference proteome</keyword>
<reference evidence="2 3" key="1">
    <citation type="submission" date="2020-10" db="EMBL/GenBank/DDBJ databases">
        <title>The Coptis chinensis genome and diversification of protoberbering-type alkaloids.</title>
        <authorList>
            <person name="Wang B."/>
            <person name="Shu S."/>
            <person name="Song C."/>
            <person name="Liu Y."/>
        </authorList>
    </citation>
    <scope>NUCLEOTIDE SEQUENCE [LARGE SCALE GENOMIC DNA]</scope>
    <source>
        <strain evidence="2">HL-2020</strain>
        <tissue evidence="2">Leaf</tissue>
    </source>
</reference>
<dbReference type="Pfam" id="PF00565">
    <property type="entry name" value="SNase"/>
    <property type="match status" value="1"/>
</dbReference>
<name>A0A835HGG7_9MAGN</name>
<dbReference type="OrthoDB" id="1915169at2759"/>
<gene>
    <name evidence="2" type="ORF">IFM89_023449</name>
</gene>
<evidence type="ECO:0000313" key="2">
    <source>
        <dbReference type="EMBL" id="KAF9597964.1"/>
    </source>
</evidence>
<dbReference type="PANTHER" id="PTHR12302:SF2">
    <property type="entry name" value="STAPHYLOCOCCAL NUCLEASE DOMAIN-CONTAINING PROTEIN 1"/>
    <property type="match status" value="1"/>
</dbReference>
<dbReference type="SUPFAM" id="SSF50199">
    <property type="entry name" value="Staphylococcal nuclease"/>
    <property type="match status" value="1"/>
</dbReference>
<dbReference type="SMART" id="SM00318">
    <property type="entry name" value="SNc"/>
    <property type="match status" value="1"/>
</dbReference>
<evidence type="ECO:0000313" key="3">
    <source>
        <dbReference type="Proteomes" id="UP000631114"/>
    </source>
</evidence>
<dbReference type="Gene3D" id="2.40.50.90">
    <property type="match status" value="1"/>
</dbReference>
<dbReference type="GO" id="GO:0003723">
    <property type="term" value="F:RNA binding"/>
    <property type="evidence" value="ECO:0007669"/>
    <property type="project" value="TreeGrafter"/>
</dbReference>
<dbReference type="GO" id="GO:0005829">
    <property type="term" value="C:cytosol"/>
    <property type="evidence" value="ECO:0007669"/>
    <property type="project" value="TreeGrafter"/>
</dbReference>
<sequence>VGCPGRGEPYSDEAIAFMRRKMLQRDVEVEVETVDRTGTYLGSMWDPKTNVAVTLLEAGLAKLQTAFGADRIGDAHFLAQAEQSAKRKKIKGT</sequence>
<comment type="caution">
    <text evidence="2">The sequence shown here is derived from an EMBL/GenBank/DDBJ whole genome shotgun (WGS) entry which is preliminary data.</text>
</comment>
<dbReference type="PANTHER" id="PTHR12302">
    <property type="entry name" value="EBNA2 BINDING PROTEIN P100"/>
    <property type="match status" value="1"/>
</dbReference>